<dbReference type="GeneID" id="92047099"/>
<comment type="caution">
    <text evidence="1">The sequence shown here is derived from an EMBL/GenBank/DDBJ whole genome shotgun (WGS) entry which is preliminary data.</text>
</comment>
<proteinExistence type="predicted"/>
<dbReference type="Proteomes" id="UP001433268">
    <property type="component" value="Unassembled WGS sequence"/>
</dbReference>
<dbReference type="EMBL" id="JAQQWN010000007">
    <property type="protein sequence ID" value="KAK8075061.1"/>
    <property type="molecule type" value="Genomic_DNA"/>
</dbReference>
<organism evidence="1 2">
    <name type="scientific">Apiospora hydei</name>
    <dbReference type="NCBI Taxonomy" id="1337664"/>
    <lineage>
        <taxon>Eukaryota</taxon>
        <taxon>Fungi</taxon>
        <taxon>Dikarya</taxon>
        <taxon>Ascomycota</taxon>
        <taxon>Pezizomycotina</taxon>
        <taxon>Sordariomycetes</taxon>
        <taxon>Xylariomycetidae</taxon>
        <taxon>Amphisphaeriales</taxon>
        <taxon>Apiosporaceae</taxon>
        <taxon>Apiospora</taxon>
    </lineage>
</organism>
<protein>
    <submittedName>
        <fullName evidence="1">S-adenosyl-L-methionine-dependent methyltransferase</fullName>
    </submittedName>
</protein>
<dbReference type="InterPro" id="IPR029063">
    <property type="entry name" value="SAM-dependent_MTases_sf"/>
</dbReference>
<dbReference type="SUPFAM" id="SSF53335">
    <property type="entry name" value="S-adenosyl-L-methionine-dependent methyltransferases"/>
    <property type="match status" value="1"/>
</dbReference>
<accession>A0ABR1VUY6</accession>
<keyword evidence="2" id="KW-1185">Reference proteome</keyword>
<keyword evidence="1" id="KW-0808">Transferase</keyword>
<evidence type="ECO:0000313" key="1">
    <source>
        <dbReference type="EMBL" id="KAK8075061.1"/>
    </source>
</evidence>
<dbReference type="GO" id="GO:0032259">
    <property type="term" value="P:methylation"/>
    <property type="evidence" value="ECO:0007669"/>
    <property type="project" value="UniProtKB-KW"/>
</dbReference>
<reference evidence="1 2" key="1">
    <citation type="submission" date="2023-01" db="EMBL/GenBank/DDBJ databases">
        <title>Analysis of 21 Apiospora genomes using comparative genomics revels a genus with tremendous synthesis potential of carbohydrate active enzymes and secondary metabolites.</title>
        <authorList>
            <person name="Sorensen T."/>
        </authorList>
    </citation>
    <scope>NUCLEOTIDE SEQUENCE [LARGE SCALE GENOMIC DNA]</scope>
    <source>
        <strain evidence="1 2">CBS 114990</strain>
    </source>
</reference>
<evidence type="ECO:0000313" key="2">
    <source>
        <dbReference type="Proteomes" id="UP001433268"/>
    </source>
</evidence>
<name>A0ABR1VUY6_9PEZI</name>
<dbReference type="RefSeq" id="XP_066666001.1">
    <property type="nucleotide sequence ID" value="XM_066814039.1"/>
</dbReference>
<keyword evidence="1" id="KW-0489">Methyltransferase</keyword>
<gene>
    <name evidence="1" type="ORF">PG997_009724</name>
</gene>
<sequence length="160" mass="18147">MATSFDDPRAIVQKVFGNLVPGGWVEYQEWAPYGLVGADDSIDERLRHSAMMRFQESFAEGASRLGRDVKGVPRLKVWLTEAGFIDVVEKLVLCPINPWPLNPEDRVLGKYAQRSAWDAMEAATLKVFPHAGMTAEQTKELLGEARKELMDENWRAYYPM</sequence>
<dbReference type="GO" id="GO:0008168">
    <property type="term" value="F:methyltransferase activity"/>
    <property type="evidence" value="ECO:0007669"/>
    <property type="project" value="UniProtKB-KW"/>
</dbReference>